<gene>
    <name evidence="1" type="ORF">CYY_005115</name>
</gene>
<sequence>MTVYDGEAIGYVDYWKHEFENQRKKFIELSGVVYSASSSNSISTSGGITLDPNLSHNQERYADNLFDTWYQYAIRYAQQTTLDENNQLIINNNDQDRYDLECETIISIKVLVDFYIIKFLLNETSIQDSVIRRFMEQYRKILTILQTKSKFTILLCCEFERSTNTLKDMIKRSIEFFLFLLQRNTSSMTKKIECINSIQTSIDLGNCMIKIGSVNLDVDKFYFDINIVPIVQFTSSREISDIYRLLGFKILETIPSNIPLEENNIKLRGLTYLASLACDELSFGFLWSLGGLTQYPHCSQIIINRLPSATFDVAKSLILSIPDALKSSDHDLLVNQAKGLKVVFNIIDAYQNKLKTIDFDQDTIHYELIDVYNILLQQLPNEAQIHDKMFKDIGCTEETMAVLLNCSFRFDIITWQQCLLPYLREEILKMRLQGVSGIQKEQAVIDCVRECARIFYLDSVNSISFENSLALGKALLQTIVEAMRHGYIETERFSLICSIILTNHLPQSIEWIPEILTTPVCHNHKTSRAVFDIFHYLFGYKEVEESTTLQSLKAENISIIFKKIVTIPTSPAYSLVNSLLTFKLAKSFLTENHYLISMLLDTLASMIEYNFVFDKDQAESITSLVKNLSFVIHPSQAVKLFSLGVKILGLIDCHPSSFGDETLSKIVNQIPQSTPVSIQDVHMGIERGGQETQCALCSFVPQICILEKNPVVITESLKCFATRDDLIKEHYKTIVKVCKDTVVDSIYDLELSLSAAPLMPIICQIDVNMIPECILILYKAIKLSCLNDPTNQPNSIPIKHLETVISTIHNCDQLLPILRSSPLLLSVLSKLKKYNSTFKQQIKELDKRGKLRRNKQKEYELV</sequence>
<proteinExistence type="predicted"/>
<organism evidence="1 2">
    <name type="scientific">Polysphondylium violaceum</name>
    <dbReference type="NCBI Taxonomy" id="133409"/>
    <lineage>
        <taxon>Eukaryota</taxon>
        <taxon>Amoebozoa</taxon>
        <taxon>Evosea</taxon>
        <taxon>Eumycetozoa</taxon>
        <taxon>Dictyostelia</taxon>
        <taxon>Dictyosteliales</taxon>
        <taxon>Dictyosteliaceae</taxon>
        <taxon>Polysphondylium</taxon>
    </lineage>
</organism>
<name>A0A8J4PU98_9MYCE</name>
<keyword evidence="2" id="KW-1185">Reference proteome</keyword>
<dbReference type="EMBL" id="AJWJ01000196">
    <property type="protein sequence ID" value="KAF2073566.1"/>
    <property type="molecule type" value="Genomic_DNA"/>
</dbReference>
<dbReference type="AlphaFoldDB" id="A0A8J4PU98"/>
<comment type="caution">
    <text evidence="1">The sequence shown here is derived from an EMBL/GenBank/DDBJ whole genome shotgun (WGS) entry which is preliminary data.</text>
</comment>
<reference evidence="1" key="1">
    <citation type="submission" date="2020-01" db="EMBL/GenBank/DDBJ databases">
        <title>Development of genomics and gene disruption for Polysphondylium violaceum indicates a role for the polyketide synthase stlB in stalk morphogenesis.</title>
        <authorList>
            <person name="Narita B."/>
            <person name="Kawabe Y."/>
            <person name="Kin K."/>
            <person name="Saito T."/>
            <person name="Gibbs R."/>
            <person name="Kuspa A."/>
            <person name="Muzny D."/>
            <person name="Queller D."/>
            <person name="Richards S."/>
            <person name="Strassman J."/>
            <person name="Sucgang R."/>
            <person name="Worley K."/>
            <person name="Schaap P."/>
        </authorList>
    </citation>
    <scope>NUCLEOTIDE SEQUENCE</scope>
    <source>
        <strain evidence="1">QSvi11</strain>
    </source>
</reference>
<protein>
    <submittedName>
        <fullName evidence="1">Uncharacterized protein</fullName>
    </submittedName>
</protein>
<evidence type="ECO:0000313" key="2">
    <source>
        <dbReference type="Proteomes" id="UP000695562"/>
    </source>
</evidence>
<dbReference type="OrthoDB" id="19660at2759"/>
<dbReference type="Proteomes" id="UP000695562">
    <property type="component" value="Unassembled WGS sequence"/>
</dbReference>
<accession>A0A8J4PU98</accession>
<evidence type="ECO:0000313" key="1">
    <source>
        <dbReference type="EMBL" id="KAF2073566.1"/>
    </source>
</evidence>